<dbReference type="AlphaFoldDB" id="A0A367ZHN0"/>
<organism evidence="3 4">
    <name type="scientific">Candidatus Ozemobacter sibiricus</name>
    <dbReference type="NCBI Taxonomy" id="2268124"/>
    <lineage>
        <taxon>Bacteria</taxon>
        <taxon>Candidatus Ozemobacteria</taxon>
        <taxon>Candidatus Ozemobacterales</taxon>
        <taxon>Candidatus Ozemobacteraceae</taxon>
        <taxon>Candidatus Ozemobacter</taxon>
    </lineage>
</organism>
<keyword evidence="2" id="KW-0732">Signal</keyword>
<keyword evidence="1" id="KW-0175">Coiled coil</keyword>
<proteinExistence type="predicted"/>
<gene>
    <name evidence="3" type="ORF">OZSIB_3080</name>
</gene>
<accession>A0A367ZHN0</accession>
<sequence length="331" mass="36238">MPRPARSHPRLVVSLLPLLLLAASATGSAAPAPAPAKVAPPVIGTVDLLTLLVFHPAMATYDPFNRAFLKTPAALPTEPPRRQEVNKARIKELEEKLQGLDTRMNELRAQFDAETREAQAAFDAKLPGLATGAAHLETHRHNIRMNSLSVRFTSQMRALQIQASQLQEAINKELGASLPSRYTSPEETQQRFAAIFAEVQRLTQQVAANRGVAAVLDSGLSRLAFPPESNRPPDLSSAFEYGEVLAQKPPAGLENDPPAITGFYDLQKSRAEGWYRHRATILHPFQPMLQQSFVVTGGIDLTAEVMKAILDQYKIEARIQGIILEAIHAAN</sequence>
<feature type="chain" id="PRO_5016787032" description="OmpH family outer membrane protein" evidence="2">
    <location>
        <begin position="30"/>
        <end position="331"/>
    </location>
</feature>
<evidence type="ECO:0000313" key="4">
    <source>
        <dbReference type="Proteomes" id="UP000252355"/>
    </source>
</evidence>
<feature type="signal peptide" evidence="2">
    <location>
        <begin position="1"/>
        <end position="29"/>
    </location>
</feature>
<reference evidence="3 4" key="1">
    <citation type="submission" date="2018-05" db="EMBL/GenBank/DDBJ databases">
        <title>A metagenomic window into the 2 km-deep terrestrial subsurface aquifer revealed taxonomically and functionally diverse microbial community comprising novel uncultured bacterial lineages.</title>
        <authorList>
            <person name="Kadnikov V.V."/>
            <person name="Mardanov A.V."/>
            <person name="Beletsky A.V."/>
            <person name="Banks D."/>
            <person name="Pimenov N.V."/>
            <person name="Frank Y.A."/>
            <person name="Karnachuk O.V."/>
            <person name="Ravin N.V."/>
        </authorList>
    </citation>
    <scope>NUCLEOTIDE SEQUENCE [LARGE SCALE GENOMIC DNA]</scope>
    <source>
        <strain evidence="3">BY5</strain>
    </source>
</reference>
<evidence type="ECO:0008006" key="5">
    <source>
        <dbReference type="Google" id="ProtNLM"/>
    </source>
</evidence>
<evidence type="ECO:0000256" key="1">
    <source>
        <dbReference type="SAM" id="Coils"/>
    </source>
</evidence>
<comment type="caution">
    <text evidence="3">The sequence shown here is derived from an EMBL/GenBank/DDBJ whole genome shotgun (WGS) entry which is preliminary data.</text>
</comment>
<name>A0A367ZHN0_9BACT</name>
<dbReference type="Proteomes" id="UP000252355">
    <property type="component" value="Unassembled WGS sequence"/>
</dbReference>
<dbReference type="EMBL" id="QOQW01000034">
    <property type="protein sequence ID" value="RCK77269.1"/>
    <property type="molecule type" value="Genomic_DNA"/>
</dbReference>
<protein>
    <recommendedName>
        <fullName evidence="5">OmpH family outer membrane protein</fullName>
    </recommendedName>
</protein>
<evidence type="ECO:0000256" key="2">
    <source>
        <dbReference type="SAM" id="SignalP"/>
    </source>
</evidence>
<evidence type="ECO:0000313" key="3">
    <source>
        <dbReference type="EMBL" id="RCK77269.1"/>
    </source>
</evidence>
<feature type="coiled-coil region" evidence="1">
    <location>
        <begin position="83"/>
        <end position="117"/>
    </location>
</feature>